<evidence type="ECO:0000256" key="7">
    <source>
        <dbReference type="SAM" id="Phobius"/>
    </source>
</evidence>
<reference evidence="9 10" key="1">
    <citation type="submission" date="2018-09" db="EMBL/GenBank/DDBJ databases">
        <title>Genomic Encyclopedia of Archaeal and Bacterial Type Strains, Phase II (KMG-II): from individual species to whole genera.</title>
        <authorList>
            <person name="Goeker M."/>
        </authorList>
    </citation>
    <scope>NUCLEOTIDE SEQUENCE [LARGE SCALE GENOMIC DNA]</scope>
    <source>
        <strain evidence="9 10">DSM 13151</strain>
    </source>
</reference>
<dbReference type="AlphaFoldDB" id="A0A419WJC6"/>
<dbReference type="RefSeq" id="WP_245977552.1">
    <property type="nucleotide sequence ID" value="NZ_RAPO01000002.1"/>
</dbReference>
<keyword evidence="5 7" id="KW-0472">Membrane</keyword>
<feature type="domain" description="Cytochrome b561 bacterial/Ni-hydrogenase" evidence="8">
    <location>
        <begin position="9"/>
        <end position="211"/>
    </location>
</feature>
<feature type="region of interest" description="Disordered" evidence="6">
    <location>
        <begin position="316"/>
        <end position="381"/>
    </location>
</feature>
<dbReference type="Gene3D" id="1.20.950.20">
    <property type="entry name" value="Transmembrane di-heme cytochromes, Chain C"/>
    <property type="match status" value="1"/>
</dbReference>
<keyword evidence="3 7" id="KW-0812">Transmembrane</keyword>
<dbReference type="GO" id="GO:0020037">
    <property type="term" value="F:heme binding"/>
    <property type="evidence" value="ECO:0007669"/>
    <property type="project" value="TreeGrafter"/>
</dbReference>
<keyword evidence="10" id="KW-1185">Reference proteome</keyword>
<dbReference type="SUPFAM" id="SSF81342">
    <property type="entry name" value="Transmembrane di-heme cytochromes"/>
    <property type="match status" value="1"/>
</dbReference>
<comment type="caution">
    <text evidence="9">The sequence shown here is derived from an EMBL/GenBank/DDBJ whole genome shotgun (WGS) entry which is preliminary data.</text>
</comment>
<accession>A0A419WJC6</accession>
<feature type="transmembrane region" description="Helical" evidence="7">
    <location>
        <begin position="137"/>
        <end position="156"/>
    </location>
</feature>
<dbReference type="PANTHER" id="PTHR30485:SF2">
    <property type="entry name" value="BLL0597 PROTEIN"/>
    <property type="match status" value="1"/>
</dbReference>
<dbReference type="Pfam" id="PF01292">
    <property type="entry name" value="Ni_hydr_CYTB"/>
    <property type="match status" value="1"/>
</dbReference>
<evidence type="ECO:0000313" key="10">
    <source>
        <dbReference type="Proteomes" id="UP000283805"/>
    </source>
</evidence>
<dbReference type="EMBL" id="RAPO01000002">
    <property type="protein sequence ID" value="RKD95568.1"/>
    <property type="molecule type" value="Genomic_DNA"/>
</dbReference>
<feature type="compositionally biased region" description="Basic and acidic residues" evidence="6">
    <location>
        <begin position="330"/>
        <end position="343"/>
    </location>
</feature>
<dbReference type="InterPro" id="IPR051542">
    <property type="entry name" value="Hydrogenase_cytochrome"/>
</dbReference>
<evidence type="ECO:0000259" key="8">
    <source>
        <dbReference type="Pfam" id="PF01292"/>
    </source>
</evidence>
<evidence type="ECO:0000256" key="1">
    <source>
        <dbReference type="ARBA" id="ARBA00004651"/>
    </source>
</evidence>
<name>A0A419WJC6_9EURY</name>
<feature type="transmembrane region" description="Helical" evidence="7">
    <location>
        <begin position="59"/>
        <end position="77"/>
    </location>
</feature>
<dbReference type="Proteomes" id="UP000283805">
    <property type="component" value="Unassembled WGS sequence"/>
</dbReference>
<dbReference type="InterPro" id="IPR016174">
    <property type="entry name" value="Di-haem_cyt_TM"/>
</dbReference>
<dbReference type="GO" id="GO:0005886">
    <property type="term" value="C:plasma membrane"/>
    <property type="evidence" value="ECO:0007669"/>
    <property type="project" value="UniProtKB-SubCell"/>
</dbReference>
<evidence type="ECO:0000313" key="9">
    <source>
        <dbReference type="EMBL" id="RKD95568.1"/>
    </source>
</evidence>
<dbReference type="InterPro" id="IPR011577">
    <property type="entry name" value="Cyt_b561_bac/Ni-Hgenase"/>
</dbReference>
<evidence type="ECO:0000256" key="3">
    <source>
        <dbReference type="ARBA" id="ARBA00022692"/>
    </source>
</evidence>
<proteinExistence type="predicted"/>
<dbReference type="PANTHER" id="PTHR30485">
    <property type="entry name" value="NI/FE-HYDROGENASE 1 B-TYPE CYTOCHROME SUBUNIT"/>
    <property type="match status" value="1"/>
</dbReference>
<comment type="subcellular location">
    <subcellularLocation>
        <location evidence="1">Cell membrane</location>
        <topology evidence="1">Multi-pass membrane protein</topology>
    </subcellularLocation>
</comment>
<feature type="transmembrane region" description="Helical" evidence="7">
    <location>
        <begin position="168"/>
        <end position="191"/>
    </location>
</feature>
<keyword evidence="4 7" id="KW-1133">Transmembrane helix</keyword>
<feature type="transmembrane region" description="Helical" evidence="7">
    <location>
        <begin position="242"/>
        <end position="265"/>
    </location>
</feature>
<feature type="transmembrane region" description="Helical" evidence="7">
    <location>
        <begin position="285"/>
        <end position="306"/>
    </location>
</feature>
<evidence type="ECO:0000256" key="5">
    <source>
        <dbReference type="ARBA" id="ARBA00023136"/>
    </source>
</evidence>
<dbReference type="GO" id="GO:0022904">
    <property type="term" value="P:respiratory electron transport chain"/>
    <property type="evidence" value="ECO:0007669"/>
    <property type="project" value="InterPro"/>
</dbReference>
<organism evidence="9 10">
    <name type="scientific">Halopiger aswanensis</name>
    <dbReference type="NCBI Taxonomy" id="148449"/>
    <lineage>
        <taxon>Archaea</taxon>
        <taxon>Methanobacteriati</taxon>
        <taxon>Methanobacteriota</taxon>
        <taxon>Stenosarchaea group</taxon>
        <taxon>Halobacteria</taxon>
        <taxon>Halobacteriales</taxon>
        <taxon>Natrialbaceae</taxon>
        <taxon>Halopiger</taxon>
    </lineage>
</organism>
<dbReference type="GO" id="GO:0009055">
    <property type="term" value="F:electron transfer activity"/>
    <property type="evidence" value="ECO:0007669"/>
    <property type="project" value="InterPro"/>
</dbReference>
<protein>
    <submittedName>
        <fullName evidence="9">Cytochrome b subunit of formate dehydrogenase</fullName>
    </submittedName>
</protein>
<evidence type="ECO:0000256" key="4">
    <source>
        <dbReference type="ARBA" id="ARBA00022989"/>
    </source>
</evidence>
<evidence type="ECO:0000256" key="2">
    <source>
        <dbReference type="ARBA" id="ARBA00022475"/>
    </source>
</evidence>
<evidence type="ECO:0000256" key="6">
    <source>
        <dbReference type="SAM" id="MobiDB-lite"/>
    </source>
</evidence>
<gene>
    <name evidence="9" type="ORF">ATJ93_2426</name>
</gene>
<keyword evidence="2" id="KW-1003">Cell membrane</keyword>
<sequence length="381" mass="42041">MTNLDHGKFSRATTMFHSLLALTVFVLFFTGYAIAFNTELWWLVELMGGNEGVLSIHRAAGFSLIALTGFWVPYMLLRSSSRSNFRSVLPSPDDARAFLQDVKFALGWADERHPSARQFAGFKADEVPLLSYVGKGVIWIFTVELILLMISGLLIWRKTWLIDFYNSQSVAMAFVAFHGLLGIIMLMGVMFHTFEHGFHPAFYPVEMKAFLPKDMTPNFHGDPDEYETTGIERLRRKPSWRWATNVVAVLVVVGVVSVMMASLEYGGYPVPDTLAFGEGSVLRTIGINAGIFVLLLGLVLSMYGNVLRARYVSRRDQRATGAATDGGEPSETKRSSSEPRSDGGEVSGANRSTSDPRSDGGEVSETNRSAADHGSTDPNDD</sequence>